<feature type="region of interest" description="Disordered" evidence="1">
    <location>
        <begin position="49"/>
        <end position="128"/>
    </location>
</feature>
<organism evidence="3 4">
    <name type="scientific">Necator americanus</name>
    <name type="common">Human hookworm</name>
    <dbReference type="NCBI Taxonomy" id="51031"/>
    <lineage>
        <taxon>Eukaryota</taxon>
        <taxon>Metazoa</taxon>
        <taxon>Ecdysozoa</taxon>
        <taxon>Nematoda</taxon>
        <taxon>Chromadorea</taxon>
        <taxon>Rhabditida</taxon>
        <taxon>Rhabditina</taxon>
        <taxon>Rhabditomorpha</taxon>
        <taxon>Strongyloidea</taxon>
        <taxon>Ancylostomatidae</taxon>
        <taxon>Bunostominae</taxon>
        <taxon>Necator</taxon>
    </lineage>
</organism>
<sequence length="298" mass="33897">MTTLDIVMIHVTSLYLTVMLIYLNNLIFLLLHRKKLSLPLSVALEVDVTQATSATSARRNTPSWLKNAPMSVTPIPSNTTQKGEEPNSKDSSAEEKKSKRIKAKTLEITQEQPKESETKPNTNLHDNFNDFLPLAKTASKTMEAMEDVTPINTPRTKNSDHVFNSKKQDEWSRLLPSPQKKLPRAPKGNHDEELEEMRGSEPSIDRAAKPLTDCATLSPDDCARRERKRGERERERERVRQSEREADEGTVHQRNDGCDITPSEIEKKMNQVEVVFYGCNTYDMKSLLFEGLTNKLCE</sequence>
<dbReference type="Proteomes" id="UP001303046">
    <property type="component" value="Unassembled WGS sequence"/>
</dbReference>
<dbReference type="EMBL" id="JAVFWL010000002">
    <property type="protein sequence ID" value="KAK6732179.1"/>
    <property type="molecule type" value="Genomic_DNA"/>
</dbReference>
<reference evidence="3 4" key="1">
    <citation type="submission" date="2023-08" db="EMBL/GenBank/DDBJ databases">
        <title>A Necator americanus chromosomal reference genome.</title>
        <authorList>
            <person name="Ilik V."/>
            <person name="Petrzelkova K.J."/>
            <person name="Pardy F."/>
            <person name="Fuh T."/>
            <person name="Niatou-Singa F.S."/>
            <person name="Gouil Q."/>
            <person name="Baker L."/>
            <person name="Ritchie M.E."/>
            <person name="Jex A.R."/>
            <person name="Gazzola D."/>
            <person name="Li H."/>
            <person name="Toshio Fujiwara R."/>
            <person name="Zhan B."/>
            <person name="Aroian R.V."/>
            <person name="Pafco B."/>
            <person name="Schwarz E.M."/>
        </authorList>
    </citation>
    <scope>NUCLEOTIDE SEQUENCE [LARGE SCALE GENOMIC DNA]</scope>
    <source>
        <strain evidence="3 4">Aroian</strain>
        <tissue evidence="3">Whole animal</tissue>
    </source>
</reference>
<feature type="compositionally biased region" description="Polar residues" evidence="1">
    <location>
        <begin position="49"/>
        <end position="64"/>
    </location>
</feature>
<gene>
    <name evidence="3" type="primary">Necator_chrII.g4307</name>
    <name evidence="3" type="ORF">RB195_016515</name>
</gene>
<keyword evidence="2" id="KW-1133">Transmembrane helix</keyword>
<comment type="caution">
    <text evidence="3">The sequence shown here is derived from an EMBL/GenBank/DDBJ whole genome shotgun (WGS) entry which is preliminary data.</text>
</comment>
<keyword evidence="2" id="KW-0472">Membrane</keyword>
<keyword evidence="2" id="KW-0812">Transmembrane</keyword>
<accession>A0ABR1C388</accession>
<name>A0ABR1C388_NECAM</name>
<feature type="compositionally biased region" description="Basic and acidic residues" evidence="1">
    <location>
        <begin position="188"/>
        <end position="208"/>
    </location>
</feature>
<evidence type="ECO:0000313" key="4">
    <source>
        <dbReference type="Proteomes" id="UP001303046"/>
    </source>
</evidence>
<evidence type="ECO:0000256" key="1">
    <source>
        <dbReference type="SAM" id="MobiDB-lite"/>
    </source>
</evidence>
<feature type="transmembrane region" description="Helical" evidence="2">
    <location>
        <begin position="6"/>
        <end position="31"/>
    </location>
</feature>
<protein>
    <submittedName>
        <fullName evidence="3">Uncharacterized protein</fullName>
    </submittedName>
</protein>
<evidence type="ECO:0000256" key="2">
    <source>
        <dbReference type="SAM" id="Phobius"/>
    </source>
</evidence>
<feature type="region of interest" description="Disordered" evidence="1">
    <location>
        <begin position="149"/>
        <end position="262"/>
    </location>
</feature>
<proteinExistence type="predicted"/>
<feature type="compositionally biased region" description="Basic and acidic residues" evidence="1">
    <location>
        <begin position="221"/>
        <end position="257"/>
    </location>
</feature>
<evidence type="ECO:0000313" key="3">
    <source>
        <dbReference type="EMBL" id="KAK6732179.1"/>
    </source>
</evidence>
<keyword evidence="4" id="KW-1185">Reference proteome</keyword>
<feature type="compositionally biased region" description="Basic and acidic residues" evidence="1">
    <location>
        <begin position="82"/>
        <end position="97"/>
    </location>
</feature>